<protein>
    <submittedName>
        <fullName evidence="1">Uncharacterized protein</fullName>
    </submittedName>
</protein>
<name>A0A392S9L0_9FABA</name>
<feature type="non-terminal residue" evidence="1">
    <location>
        <position position="1"/>
    </location>
</feature>
<reference evidence="1 2" key="1">
    <citation type="journal article" date="2018" name="Front. Plant Sci.">
        <title>Red Clover (Trifolium pratense) and Zigzag Clover (T. medium) - A Picture of Genomic Similarities and Differences.</title>
        <authorList>
            <person name="Dluhosova J."/>
            <person name="Istvanek J."/>
            <person name="Nedelnik J."/>
            <person name="Repkova J."/>
        </authorList>
    </citation>
    <scope>NUCLEOTIDE SEQUENCE [LARGE SCALE GENOMIC DNA]</scope>
    <source>
        <strain evidence="2">cv. 10/8</strain>
        <tissue evidence="1">Leaf</tissue>
    </source>
</reference>
<dbReference type="AlphaFoldDB" id="A0A392S9L0"/>
<organism evidence="1 2">
    <name type="scientific">Trifolium medium</name>
    <dbReference type="NCBI Taxonomy" id="97028"/>
    <lineage>
        <taxon>Eukaryota</taxon>
        <taxon>Viridiplantae</taxon>
        <taxon>Streptophyta</taxon>
        <taxon>Embryophyta</taxon>
        <taxon>Tracheophyta</taxon>
        <taxon>Spermatophyta</taxon>
        <taxon>Magnoliopsida</taxon>
        <taxon>eudicotyledons</taxon>
        <taxon>Gunneridae</taxon>
        <taxon>Pentapetalae</taxon>
        <taxon>rosids</taxon>
        <taxon>fabids</taxon>
        <taxon>Fabales</taxon>
        <taxon>Fabaceae</taxon>
        <taxon>Papilionoideae</taxon>
        <taxon>50 kb inversion clade</taxon>
        <taxon>NPAAA clade</taxon>
        <taxon>Hologalegina</taxon>
        <taxon>IRL clade</taxon>
        <taxon>Trifolieae</taxon>
        <taxon>Trifolium</taxon>
    </lineage>
</organism>
<dbReference type="Proteomes" id="UP000265520">
    <property type="component" value="Unassembled WGS sequence"/>
</dbReference>
<dbReference type="EMBL" id="LXQA010346622">
    <property type="protein sequence ID" value="MCI45633.1"/>
    <property type="molecule type" value="Genomic_DNA"/>
</dbReference>
<evidence type="ECO:0000313" key="1">
    <source>
        <dbReference type="EMBL" id="MCI45633.1"/>
    </source>
</evidence>
<proteinExistence type="predicted"/>
<keyword evidence="2" id="KW-1185">Reference proteome</keyword>
<comment type="caution">
    <text evidence="1">The sequence shown here is derived from an EMBL/GenBank/DDBJ whole genome shotgun (WGS) entry which is preliminary data.</text>
</comment>
<evidence type="ECO:0000313" key="2">
    <source>
        <dbReference type="Proteomes" id="UP000265520"/>
    </source>
</evidence>
<accession>A0A392S9L0</accession>
<sequence length="50" mass="5786">PGEVLAKQVSKFQGYWRELARNENQVSPGERECRLATSGLDSRLSFEFWL</sequence>